<feature type="domain" description="ABC transporter" evidence="9">
    <location>
        <begin position="3"/>
        <end position="229"/>
    </location>
</feature>
<keyword evidence="5" id="KW-0067">ATP-binding</keyword>
<dbReference type="SMART" id="SM00382">
    <property type="entry name" value="AAA"/>
    <property type="match status" value="1"/>
</dbReference>
<keyword evidence="6" id="KW-0812">Transmembrane</keyword>
<accession>F2LRI4</accession>
<geneLocation type="plasmid" evidence="10 11">
    <name>bgla_1p</name>
</geneLocation>
<dbReference type="InterPro" id="IPR027417">
    <property type="entry name" value="P-loop_NTPase"/>
</dbReference>
<dbReference type="InterPro" id="IPR003593">
    <property type="entry name" value="AAA+_ATPase"/>
</dbReference>
<dbReference type="GO" id="GO:0046677">
    <property type="term" value="P:response to antibiotic"/>
    <property type="evidence" value="ECO:0007669"/>
    <property type="project" value="UniProtKB-KW"/>
</dbReference>
<evidence type="ECO:0000259" key="9">
    <source>
        <dbReference type="PROSITE" id="PS50893"/>
    </source>
</evidence>
<dbReference type="KEGG" id="bgd:bgla_1p0730"/>
<evidence type="ECO:0000256" key="4">
    <source>
        <dbReference type="ARBA" id="ARBA00022741"/>
    </source>
</evidence>
<keyword evidence="11" id="KW-1185">Reference proteome</keyword>
<dbReference type="EMBL" id="CP002601">
    <property type="protein sequence ID" value="AEA65478.1"/>
    <property type="molecule type" value="Genomic_DNA"/>
</dbReference>
<gene>
    <name evidence="10" type="ordered locus">bgla_1p0730</name>
</gene>
<dbReference type="GO" id="GO:0098796">
    <property type="term" value="C:membrane protein complex"/>
    <property type="evidence" value="ECO:0007669"/>
    <property type="project" value="UniProtKB-ARBA"/>
</dbReference>
<keyword evidence="3" id="KW-0997">Cell inner membrane</keyword>
<evidence type="ECO:0000256" key="6">
    <source>
        <dbReference type="ARBA" id="ARBA00022989"/>
    </source>
</evidence>
<dbReference type="GO" id="GO:0005524">
    <property type="term" value="F:ATP binding"/>
    <property type="evidence" value="ECO:0007669"/>
    <property type="project" value="UniProtKB-KW"/>
</dbReference>
<dbReference type="FunFam" id="3.40.50.300:FF:000032">
    <property type="entry name" value="Export ABC transporter ATP-binding protein"/>
    <property type="match status" value="1"/>
</dbReference>
<keyword evidence="7" id="KW-0046">Antibiotic resistance</keyword>
<evidence type="ECO:0000256" key="2">
    <source>
        <dbReference type="ARBA" id="ARBA00022475"/>
    </source>
</evidence>
<keyword evidence="4" id="KW-0547">Nucleotide-binding</keyword>
<proteinExistence type="inferred from homology"/>
<keyword evidence="10" id="KW-0614">Plasmid</keyword>
<dbReference type="CDD" id="cd03255">
    <property type="entry name" value="ABC_MJ0796_LolCDE_FtsE"/>
    <property type="match status" value="1"/>
</dbReference>
<dbReference type="HOGENOM" id="CLU_000604_1_22_4"/>
<dbReference type="InterPro" id="IPR017911">
    <property type="entry name" value="MacB-like_ATP-bd"/>
</dbReference>
<sequence length="229" mass="25658">MYLRIEGVSKTYREGSVEVHALRDINLEIPDRRFTMLVGPSGSGKTTLLNLIGCIDRPSGGTIGFNGKDVTGWPDQQLTAFRSHEIGFIFQNFNLIPVLTAYENVEYALLLRKTPAAERKLRTLEILRAVGLYEQRDQRPNQLSGGQKQRVAIARALVKRPSLVLADEPTANLDSRTGENIVSLMRDMQHEYSTTFIFSTHDPKLMGHADRTITILDGAIHQIEQTVTP</sequence>
<dbReference type="PROSITE" id="PS50893">
    <property type="entry name" value="ABC_TRANSPORTER_2"/>
    <property type="match status" value="1"/>
</dbReference>
<evidence type="ECO:0000313" key="10">
    <source>
        <dbReference type="EMBL" id="AEA65478.1"/>
    </source>
</evidence>
<comment type="similarity">
    <text evidence="8">Belongs to the ABC transporter superfamily. Macrolide exporter (TC 3.A.1.122) family.</text>
</comment>
<dbReference type="PROSITE" id="PS00211">
    <property type="entry name" value="ABC_TRANSPORTER_1"/>
    <property type="match status" value="1"/>
</dbReference>
<keyword evidence="6" id="KW-1133">Transmembrane helix</keyword>
<dbReference type="InterPro" id="IPR015854">
    <property type="entry name" value="ABC_transpr_LolD-like"/>
</dbReference>
<evidence type="ECO:0000256" key="1">
    <source>
        <dbReference type="ARBA" id="ARBA00022448"/>
    </source>
</evidence>
<dbReference type="GO" id="GO:0016887">
    <property type="term" value="F:ATP hydrolysis activity"/>
    <property type="evidence" value="ECO:0007669"/>
    <property type="project" value="InterPro"/>
</dbReference>
<keyword evidence="1" id="KW-0813">Transport</keyword>
<evidence type="ECO:0000256" key="8">
    <source>
        <dbReference type="ARBA" id="ARBA00038388"/>
    </source>
</evidence>
<dbReference type="InterPro" id="IPR003439">
    <property type="entry name" value="ABC_transporter-like_ATP-bd"/>
</dbReference>
<protein>
    <submittedName>
        <fullName evidence="10">ABC-type antimicrobial peptide transport system, ATPase component</fullName>
    </submittedName>
</protein>
<dbReference type="Gene3D" id="3.40.50.300">
    <property type="entry name" value="P-loop containing nucleotide triphosphate hydrolases"/>
    <property type="match status" value="1"/>
</dbReference>
<reference evidence="10 11" key="1">
    <citation type="journal article" date="2011" name="J. Bacteriol.">
        <title>Complete genome sequence of Burkholderia gladioli BSR3.</title>
        <authorList>
            <person name="Seo Y.S."/>
            <person name="Lim J."/>
            <person name="Choi B.S."/>
            <person name="Kim H."/>
            <person name="Goo E."/>
            <person name="Lee B."/>
            <person name="Lim J.S."/>
            <person name="Choi I.Y."/>
            <person name="Moon J.S."/>
            <person name="Kim J."/>
            <person name="Hwang I."/>
        </authorList>
    </citation>
    <scope>NUCLEOTIDE SEQUENCE [LARGE SCALE GENOMIC DNA]</scope>
    <source>
        <strain evidence="11">BSR3</strain>
    </source>
</reference>
<evidence type="ECO:0000256" key="7">
    <source>
        <dbReference type="ARBA" id="ARBA00023251"/>
    </source>
</evidence>
<name>F2LRI4_BURGS</name>
<organism evidence="10 11">
    <name type="scientific">Burkholderia gladioli (strain BSR3)</name>
    <dbReference type="NCBI Taxonomy" id="999541"/>
    <lineage>
        <taxon>Bacteria</taxon>
        <taxon>Pseudomonadati</taxon>
        <taxon>Pseudomonadota</taxon>
        <taxon>Betaproteobacteria</taxon>
        <taxon>Burkholderiales</taxon>
        <taxon>Burkholderiaceae</taxon>
        <taxon>Burkholderia</taxon>
    </lineage>
</organism>
<dbReference type="PANTHER" id="PTHR24220">
    <property type="entry name" value="IMPORT ATP-BINDING PROTEIN"/>
    <property type="match status" value="1"/>
</dbReference>
<dbReference type="GO" id="GO:0022857">
    <property type="term" value="F:transmembrane transporter activity"/>
    <property type="evidence" value="ECO:0007669"/>
    <property type="project" value="UniProtKB-ARBA"/>
</dbReference>
<evidence type="ECO:0000256" key="5">
    <source>
        <dbReference type="ARBA" id="ARBA00022840"/>
    </source>
</evidence>
<dbReference type="InterPro" id="IPR017871">
    <property type="entry name" value="ABC_transporter-like_CS"/>
</dbReference>
<keyword evidence="2" id="KW-1003">Cell membrane</keyword>
<dbReference type="AlphaFoldDB" id="F2LRI4"/>
<evidence type="ECO:0000256" key="3">
    <source>
        <dbReference type="ARBA" id="ARBA00022519"/>
    </source>
</evidence>
<keyword evidence="6" id="KW-0472">Membrane</keyword>
<dbReference type="GO" id="GO:0005886">
    <property type="term" value="C:plasma membrane"/>
    <property type="evidence" value="ECO:0007669"/>
    <property type="project" value="TreeGrafter"/>
</dbReference>
<evidence type="ECO:0000313" key="11">
    <source>
        <dbReference type="Proteomes" id="UP000008316"/>
    </source>
</evidence>
<dbReference type="RefSeq" id="WP_013699860.1">
    <property type="nucleotide sequence ID" value="NC_015382.1"/>
</dbReference>
<dbReference type="Pfam" id="PF00005">
    <property type="entry name" value="ABC_tran"/>
    <property type="match status" value="1"/>
</dbReference>
<dbReference type="Proteomes" id="UP000008316">
    <property type="component" value="Plasmid bgla_1p"/>
</dbReference>
<dbReference type="SUPFAM" id="SSF52540">
    <property type="entry name" value="P-loop containing nucleoside triphosphate hydrolases"/>
    <property type="match status" value="1"/>
</dbReference>